<evidence type="ECO:0000259" key="2">
    <source>
        <dbReference type="PROSITE" id="PS51406"/>
    </source>
</evidence>
<dbReference type="PROSITE" id="PS51406">
    <property type="entry name" value="FIBRINOGEN_C_2"/>
    <property type="match status" value="2"/>
</dbReference>
<dbReference type="Gene3D" id="3.90.215.10">
    <property type="entry name" value="Gamma Fibrinogen, chain A, domain 1"/>
    <property type="match status" value="2"/>
</dbReference>
<gene>
    <name evidence="3" type="ORF">HOLleu_23684</name>
</gene>
<dbReference type="SMART" id="SM00186">
    <property type="entry name" value="FBG"/>
    <property type="match status" value="2"/>
</dbReference>
<dbReference type="EMBL" id="JAIZAY010000011">
    <property type="protein sequence ID" value="KAJ8033442.1"/>
    <property type="molecule type" value="Genomic_DNA"/>
</dbReference>
<dbReference type="SUPFAM" id="SSF56496">
    <property type="entry name" value="Fibrinogen C-terminal domain-like"/>
    <property type="match status" value="2"/>
</dbReference>
<dbReference type="CDD" id="cd00087">
    <property type="entry name" value="FReD"/>
    <property type="match status" value="1"/>
</dbReference>
<feature type="signal peptide" evidence="1">
    <location>
        <begin position="1"/>
        <end position="26"/>
    </location>
</feature>
<sequence length="433" mass="50465">MALSNHRYIFLLVIAVYCISLDSLSAEGTIQSPSDSANEGQGSSFFFYQKPEYPRDCSEVRDSCSSSVSSGVYLIKPDGYGEPFEAYCDNDMDSGGWTVILRRFNDSLGFNRDWDDYKKGFGFLSREFWLGHDKVAHLTNQAEYELQINITFDNGTSCDLKYDAFRISDEWSNYTISSVGTYESDSACRWREQDNPSECDTTFKDCDEVWNNNYNNRQDGIYCIRPEGWTDPPFKVHCNMTIDGGRWTVFQRRLDGITDFYRTWDEYKEGFGDLEQDFWLGNEKLHYITQQATYEYRIDYVHSSSSYYNKYTNFRVDNEANKYRLANVGTRTGSRGYSLHQIQNTPFSTPDEDNDGRSYDCAEGHRSGWWHGAYFYTYSSRYCWHFQSGSTHVYCSYANPNGDYNGGNGENIYDDNYDNCNQKFTELKIRRVR</sequence>
<dbReference type="NCBIfam" id="NF040941">
    <property type="entry name" value="GGGWT_bact"/>
    <property type="match status" value="2"/>
</dbReference>
<dbReference type="Proteomes" id="UP001152320">
    <property type="component" value="Chromosome 11"/>
</dbReference>
<evidence type="ECO:0000256" key="1">
    <source>
        <dbReference type="SAM" id="SignalP"/>
    </source>
</evidence>
<dbReference type="PANTHER" id="PTHR19143">
    <property type="entry name" value="FIBRINOGEN/TENASCIN/ANGIOPOEITIN"/>
    <property type="match status" value="1"/>
</dbReference>
<dbReference type="InterPro" id="IPR036056">
    <property type="entry name" value="Fibrinogen-like_C"/>
</dbReference>
<comment type="caution">
    <text evidence="3">The sequence shown here is derived from an EMBL/GenBank/DDBJ whole genome shotgun (WGS) entry which is preliminary data.</text>
</comment>
<keyword evidence="4" id="KW-1185">Reference proteome</keyword>
<dbReference type="InterPro" id="IPR014716">
    <property type="entry name" value="Fibrinogen_a/b/g_C_1"/>
</dbReference>
<organism evidence="3 4">
    <name type="scientific">Holothuria leucospilota</name>
    <name type="common">Black long sea cucumber</name>
    <name type="synonym">Mertensiothuria leucospilota</name>
    <dbReference type="NCBI Taxonomy" id="206669"/>
    <lineage>
        <taxon>Eukaryota</taxon>
        <taxon>Metazoa</taxon>
        <taxon>Echinodermata</taxon>
        <taxon>Eleutherozoa</taxon>
        <taxon>Echinozoa</taxon>
        <taxon>Holothuroidea</taxon>
        <taxon>Aspidochirotacea</taxon>
        <taxon>Aspidochirotida</taxon>
        <taxon>Holothuriidae</taxon>
        <taxon>Holothuria</taxon>
    </lineage>
</organism>
<name>A0A9Q1BVD3_HOLLE</name>
<feature type="domain" description="Fibrinogen C-terminal" evidence="2">
    <location>
        <begin position="48"/>
        <end position="187"/>
    </location>
</feature>
<accession>A0A9Q1BVD3</accession>
<feature type="chain" id="PRO_5040309613" evidence="1">
    <location>
        <begin position="27"/>
        <end position="433"/>
    </location>
</feature>
<keyword evidence="1" id="KW-0732">Signal</keyword>
<dbReference type="Pfam" id="PF00147">
    <property type="entry name" value="Fibrinogen_C"/>
    <property type="match status" value="2"/>
</dbReference>
<dbReference type="AlphaFoldDB" id="A0A9Q1BVD3"/>
<feature type="domain" description="Fibrinogen C-terminal" evidence="2">
    <location>
        <begin position="197"/>
        <end position="433"/>
    </location>
</feature>
<protein>
    <submittedName>
        <fullName evidence="3">Ficolin-1</fullName>
    </submittedName>
</protein>
<proteinExistence type="predicted"/>
<reference evidence="3" key="1">
    <citation type="submission" date="2021-10" db="EMBL/GenBank/DDBJ databases">
        <title>Tropical sea cucumber genome reveals ecological adaptation and Cuvierian tubules defense mechanism.</title>
        <authorList>
            <person name="Chen T."/>
        </authorList>
    </citation>
    <scope>NUCLEOTIDE SEQUENCE</scope>
    <source>
        <strain evidence="3">Nanhai2018</strain>
        <tissue evidence="3">Muscle</tissue>
    </source>
</reference>
<evidence type="ECO:0000313" key="3">
    <source>
        <dbReference type="EMBL" id="KAJ8033442.1"/>
    </source>
</evidence>
<dbReference type="OrthoDB" id="6081480at2759"/>
<dbReference type="InterPro" id="IPR002181">
    <property type="entry name" value="Fibrinogen_a/b/g_C_dom"/>
</dbReference>
<evidence type="ECO:0000313" key="4">
    <source>
        <dbReference type="Proteomes" id="UP001152320"/>
    </source>
</evidence>
<dbReference type="InterPro" id="IPR050373">
    <property type="entry name" value="Fibrinogen_C-term_domain"/>
</dbReference>
<dbReference type="GO" id="GO:0005615">
    <property type="term" value="C:extracellular space"/>
    <property type="evidence" value="ECO:0007669"/>
    <property type="project" value="TreeGrafter"/>
</dbReference>